<keyword evidence="1" id="KW-0378">Hydrolase</keyword>
<organism evidence="5 6">
    <name type="scientific">Actinomadura madurae</name>
    <dbReference type="NCBI Taxonomy" id="1993"/>
    <lineage>
        <taxon>Bacteria</taxon>
        <taxon>Bacillati</taxon>
        <taxon>Actinomycetota</taxon>
        <taxon>Actinomycetes</taxon>
        <taxon>Streptosporangiales</taxon>
        <taxon>Thermomonosporaceae</taxon>
        <taxon>Actinomadura</taxon>
    </lineage>
</organism>
<dbReference type="STRING" id="1993.SAMN04489713_103474"/>
<feature type="compositionally biased region" description="Low complexity" evidence="2">
    <location>
        <begin position="55"/>
        <end position="68"/>
    </location>
</feature>
<dbReference type="EMBL" id="FOVH01000003">
    <property type="protein sequence ID" value="SFN93374.1"/>
    <property type="molecule type" value="Genomic_DNA"/>
</dbReference>
<dbReference type="PANTHER" id="PTHR48081">
    <property type="entry name" value="AB HYDROLASE SUPERFAMILY PROTEIN C4A8.06C"/>
    <property type="match status" value="1"/>
</dbReference>
<dbReference type="Proteomes" id="UP000183413">
    <property type="component" value="Unassembled WGS sequence"/>
</dbReference>
<name>A0A1I5D2B4_9ACTN</name>
<feature type="region of interest" description="Disordered" evidence="2">
    <location>
        <begin position="28"/>
        <end position="81"/>
    </location>
</feature>
<dbReference type="InParanoid" id="A0A1I5D2B4"/>
<dbReference type="SUPFAM" id="SSF53474">
    <property type="entry name" value="alpha/beta-Hydrolases"/>
    <property type="match status" value="1"/>
</dbReference>
<dbReference type="InterPro" id="IPR050300">
    <property type="entry name" value="GDXG_lipolytic_enzyme"/>
</dbReference>
<dbReference type="PANTHER" id="PTHR48081:SF13">
    <property type="entry name" value="ALPHA_BETA HYDROLASE"/>
    <property type="match status" value="1"/>
</dbReference>
<sequence length="361" mass="37660">MRKVLVCGAAFAATCVSAVAVPVGAHANPPAPTPSASVPSAPGTGEPSAGPQTAPPGTGSPSASSTGRPGNGQEGTDGEPGATVTAQAVMVTPELPKFRTYAYGRAPAQKIDAYWRDPGPRATPRPALLLLHGGYWLEGDKGGGWKYFARRLTEEGFVVLSANYRLAPKAAWPAQRDDALSALAFIKKHARVWNVDPNRVAVMGSSAGGHLATQLGTLGTGTRQVRGVIALSPPNNPYLAFQDGEKPAATPNQRKLRVAVTDLVRCVPGAAAAPDCWTRLDDASTVTHVSAGDAPMLLMHATGDFVPVTQSTGLAGALRSAGVQTTVKTIEGEMHASQMLNDEQTYPTIVDWLKKHLRPGR</sequence>
<dbReference type="GO" id="GO:0016787">
    <property type="term" value="F:hydrolase activity"/>
    <property type="evidence" value="ECO:0007669"/>
    <property type="project" value="UniProtKB-KW"/>
</dbReference>
<dbReference type="InterPro" id="IPR049492">
    <property type="entry name" value="BD-FAE-like_dom"/>
</dbReference>
<protein>
    <submittedName>
        <fullName evidence="5">Acetyl esterase/lipase</fullName>
    </submittedName>
</protein>
<feature type="compositionally biased region" description="Low complexity" evidence="2">
    <location>
        <begin position="28"/>
        <end position="42"/>
    </location>
</feature>
<dbReference type="InterPro" id="IPR029058">
    <property type="entry name" value="AB_hydrolase_fold"/>
</dbReference>
<accession>A0A1I5D2B4</accession>
<evidence type="ECO:0000256" key="3">
    <source>
        <dbReference type="SAM" id="SignalP"/>
    </source>
</evidence>
<feature type="chain" id="PRO_5010194923" evidence="3">
    <location>
        <begin position="28"/>
        <end position="361"/>
    </location>
</feature>
<feature type="domain" description="BD-FAE-like" evidence="4">
    <location>
        <begin position="121"/>
        <end position="317"/>
    </location>
</feature>
<dbReference type="Gene3D" id="3.40.50.1820">
    <property type="entry name" value="alpha/beta hydrolase"/>
    <property type="match status" value="1"/>
</dbReference>
<reference evidence="5 6" key="1">
    <citation type="submission" date="2016-10" db="EMBL/GenBank/DDBJ databases">
        <authorList>
            <person name="de Groot N.N."/>
        </authorList>
    </citation>
    <scope>NUCLEOTIDE SEQUENCE [LARGE SCALE GENOMIC DNA]</scope>
    <source>
        <strain evidence="5 6">DSM 43067</strain>
    </source>
</reference>
<dbReference type="AlphaFoldDB" id="A0A1I5D2B4"/>
<dbReference type="eggNOG" id="COG0657">
    <property type="taxonomic scope" value="Bacteria"/>
</dbReference>
<evidence type="ECO:0000256" key="1">
    <source>
        <dbReference type="ARBA" id="ARBA00022801"/>
    </source>
</evidence>
<evidence type="ECO:0000259" key="4">
    <source>
        <dbReference type="Pfam" id="PF20434"/>
    </source>
</evidence>
<keyword evidence="6" id="KW-1185">Reference proteome</keyword>
<proteinExistence type="predicted"/>
<dbReference type="Pfam" id="PF20434">
    <property type="entry name" value="BD-FAE"/>
    <property type="match status" value="1"/>
</dbReference>
<evidence type="ECO:0000313" key="6">
    <source>
        <dbReference type="Proteomes" id="UP000183413"/>
    </source>
</evidence>
<keyword evidence="3" id="KW-0732">Signal</keyword>
<evidence type="ECO:0000313" key="5">
    <source>
        <dbReference type="EMBL" id="SFN93374.1"/>
    </source>
</evidence>
<feature type="signal peptide" evidence="3">
    <location>
        <begin position="1"/>
        <end position="27"/>
    </location>
</feature>
<evidence type="ECO:0000256" key="2">
    <source>
        <dbReference type="SAM" id="MobiDB-lite"/>
    </source>
</evidence>
<gene>
    <name evidence="5" type="ORF">SAMN04489713_103474</name>
</gene>